<evidence type="ECO:0000313" key="4">
    <source>
        <dbReference type="Proteomes" id="UP000305888"/>
    </source>
</evidence>
<evidence type="ECO:0000313" key="3">
    <source>
        <dbReference type="EMBL" id="QDL94635.1"/>
    </source>
</evidence>
<dbReference type="EMBL" id="CP040821">
    <property type="protein sequence ID" value="QDL94635.1"/>
    <property type="molecule type" value="Genomic_DNA"/>
</dbReference>
<feature type="domain" description="DUF112" evidence="2">
    <location>
        <begin position="21"/>
        <end position="440"/>
    </location>
</feature>
<accession>A0A5B8G1T8</accession>
<keyword evidence="1" id="KW-0812">Transmembrane</keyword>
<dbReference type="PANTHER" id="PTHR35342:SF5">
    <property type="entry name" value="TRICARBOXYLIC TRANSPORT PROTEIN"/>
    <property type="match status" value="1"/>
</dbReference>
<keyword evidence="3" id="KW-0614">Plasmid</keyword>
<feature type="transmembrane region" description="Helical" evidence="1">
    <location>
        <begin position="361"/>
        <end position="386"/>
    </location>
</feature>
<dbReference type="Pfam" id="PF01970">
    <property type="entry name" value="TctA"/>
    <property type="match status" value="1"/>
</dbReference>
<dbReference type="KEGG" id="ppru:FDP22_22450"/>
<keyword evidence="1" id="KW-1133">Transmembrane helix</keyword>
<feature type="transmembrane region" description="Helical" evidence="1">
    <location>
        <begin position="316"/>
        <end position="340"/>
    </location>
</feature>
<feature type="transmembrane region" description="Helical" evidence="1">
    <location>
        <begin position="392"/>
        <end position="408"/>
    </location>
</feature>
<evidence type="ECO:0000256" key="1">
    <source>
        <dbReference type="SAM" id="Phobius"/>
    </source>
</evidence>
<protein>
    <submittedName>
        <fullName evidence="3">Transporter</fullName>
    </submittedName>
</protein>
<feature type="transmembrane region" description="Helical" evidence="1">
    <location>
        <begin position="138"/>
        <end position="159"/>
    </location>
</feature>
<dbReference type="RefSeq" id="WP_138576924.1">
    <property type="nucleotide sequence ID" value="NZ_CP040821.1"/>
</dbReference>
<dbReference type="InterPro" id="IPR002823">
    <property type="entry name" value="DUF112_TM"/>
</dbReference>
<feature type="transmembrane region" description="Helical" evidence="1">
    <location>
        <begin position="204"/>
        <end position="225"/>
    </location>
</feature>
<feature type="transmembrane region" description="Helical" evidence="1">
    <location>
        <begin position="106"/>
        <end position="131"/>
    </location>
</feature>
<sequence>MDRLTDFLGALGGLMSFATLFHVTWSTLLGIFVGSLPGLTATMGVALLTTLTYTLDRDAAILVLICMYVGAIYGGSRSAILLNIPGTPASAATALDGFPLAQRGEAGYAMALATAGSALGTIVGIVLLVLLAPPLGEAALGFGSFEFFWLAVFGIVISGQLTAGGSPLKGYIAGILGLMVAMVGSDGIHAHVRFSFGVSELNGGIGLIPAMVGAFGFAEVLTVMWQRRAQVASVQTGSGRSLPRLSDLWRYKGTIGRSGVIGTLVGIIPGVGEDIGAWASYALARRLSPERAEFGKGSREGLTAAETGNSAVVPGALIPALTLAVPGSAPAAVLIAALFIHGVRPGPMIMLEQPQFIYSIAAMLLLATIAIAVFGLSLTRFFVMVMRVPREYLMPVVFTLCLIGPYALTQRVFDIWVMVAFGILGFVLRRMDYPMPPLVLGIILGDLLDKNLRRGLTLSDGDLSPFFTRPISAAFAVLIALTIAASIPGVRRMLARLFPRRRLAGSSPRGGSQ</sequence>
<dbReference type="OrthoDB" id="9791872at2"/>
<geneLocation type="plasmid" evidence="4">
    <name>pd4m1c</name>
</geneLocation>
<feature type="transmembrane region" description="Helical" evidence="1">
    <location>
        <begin position="31"/>
        <end position="53"/>
    </location>
</feature>
<feature type="transmembrane region" description="Helical" evidence="1">
    <location>
        <begin position="415"/>
        <end position="431"/>
    </location>
</feature>
<dbReference type="PANTHER" id="PTHR35342">
    <property type="entry name" value="TRICARBOXYLIC TRANSPORT PROTEIN"/>
    <property type="match status" value="1"/>
</dbReference>
<keyword evidence="1" id="KW-0472">Membrane</keyword>
<proteinExistence type="predicted"/>
<feature type="transmembrane region" description="Helical" evidence="1">
    <location>
        <begin position="171"/>
        <end position="192"/>
    </location>
</feature>
<feature type="transmembrane region" description="Helical" evidence="1">
    <location>
        <begin position="7"/>
        <end position="25"/>
    </location>
</feature>
<organism evidence="3 4">
    <name type="scientific">Paroceanicella profunda</name>
    <dbReference type="NCBI Taxonomy" id="2579971"/>
    <lineage>
        <taxon>Bacteria</taxon>
        <taxon>Pseudomonadati</taxon>
        <taxon>Pseudomonadota</taxon>
        <taxon>Alphaproteobacteria</taxon>
        <taxon>Rhodobacterales</taxon>
        <taxon>Paracoccaceae</taxon>
        <taxon>Paroceanicella</taxon>
    </lineage>
</organism>
<evidence type="ECO:0000259" key="2">
    <source>
        <dbReference type="Pfam" id="PF01970"/>
    </source>
</evidence>
<name>A0A5B8G1T8_9RHOB</name>
<dbReference type="AlphaFoldDB" id="A0A5B8G1T8"/>
<keyword evidence="4" id="KW-1185">Reference proteome</keyword>
<feature type="transmembrane region" description="Helical" evidence="1">
    <location>
        <begin position="60"/>
        <end position="86"/>
    </location>
</feature>
<gene>
    <name evidence="3" type="ORF">FDP22_22450</name>
</gene>
<feature type="transmembrane region" description="Helical" evidence="1">
    <location>
        <begin position="471"/>
        <end position="490"/>
    </location>
</feature>
<reference evidence="3 4" key="1">
    <citation type="submission" date="2019-06" db="EMBL/GenBank/DDBJ databases">
        <title>Genome sequence of Rhodobacteraceae bacterium D4M1.</title>
        <authorList>
            <person name="Cao J."/>
        </authorList>
    </citation>
    <scope>NUCLEOTIDE SEQUENCE [LARGE SCALE GENOMIC DNA]</scope>
    <source>
        <strain evidence="3 4">D4M1</strain>
        <plasmid evidence="4">pd4m1c</plasmid>
    </source>
</reference>
<dbReference type="Proteomes" id="UP000305888">
    <property type="component" value="Plasmid pD4M1C"/>
</dbReference>